<evidence type="ECO:0000313" key="1">
    <source>
        <dbReference type="EMBL" id="KAH3890472.1"/>
    </source>
</evidence>
<gene>
    <name evidence="1" type="ORF">DPMN_014553</name>
</gene>
<dbReference type="EMBL" id="JAIWYP010000001">
    <property type="protein sequence ID" value="KAH3890472.1"/>
    <property type="molecule type" value="Genomic_DNA"/>
</dbReference>
<proteinExistence type="predicted"/>
<evidence type="ECO:0000313" key="2">
    <source>
        <dbReference type="Proteomes" id="UP000828390"/>
    </source>
</evidence>
<organism evidence="1 2">
    <name type="scientific">Dreissena polymorpha</name>
    <name type="common">Zebra mussel</name>
    <name type="synonym">Mytilus polymorpha</name>
    <dbReference type="NCBI Taxonomy" id="45954"/>
    <lineage>
        <taxon>Eukaryota</taxon>
        <taxon>Metazoa</taxon>
        <taxon>Spiralia</taxon>
        <taxon>Lophotrochozoa</taxon>
        <taxon>Mollusca</taxon>
        <taxon>Bivalvia</taxon>
        <taxon>Autobranchia</taxon>
        <taxon>Heteroconchia</taxon>
        <taxon>Euheterodonta</taxon>
        <taxon>Imparidentia</taxon>
        <taxon>Neoheterodontei</taxon>
        <taxon>Myida</taxon>
        <taxon>Dreissenoidea</taxon>
        <taxon>Dreissenidae</taxon>
        <taxon>Dreissena</taxon>
    </lineage>
</organism>
<reference evidence="1" key="1">
    <citation type="journal article" date="2019" name="bioRxiv">
        <title>The Genome of the Zebra Mussel, Dreissena polymorpha: A Resource for Invasive Species Research.</title>
        <authorList>
            <person name="McCartney M.A."/>
            <person name="Auch B."/>
            <person name="Kono T."/>
            <person name="Mallez S."/>
            <person name="Zhang Y."/>
            <person name="Obille A."/>
            <person name="Becker A."/>
            <person name="Abrahante J.E."/>
            <person name="Garbe J."/>
            <person name="Badalamenti J.P."/>
            <person name="Herman A."/>
            <person name="Mangelson H."/>
            <person name="Liachko I."/>
            <person name="Sullivan S."/>
            <person name="Sone E.D."/>
            <person name="Koren S."/>
            <person name="Silverstein K.A.T."/>
            <person name="Beckman K.B."/>
            <person name="Gohl D.M."/>
        </authorList>
    </citation>
    <scope>NUCLEOTIDE SEQUENCE</scope>
    <source>
        <strain evidence="1">Duluth1</strain>
        <tissue evidence="1">Whole animal</tissue>
    </source>
</reference>
<sequence length="209" mass="19673">MVGSLSGSSLINSGTFAGSDGGFQYQGAPSAPSTSGLSDYPFWPDVSGSQQSFGQAVKGGTIFDGGAAGVGASLGGGGVSFGGERDSFGGGGANFGGDGAGFGGGEFGGGFKFSGGFGSGGGIDRYPREPLLRGNGDELGPIPGVKNAGGAGGVDGGMVFAGQDGGTTAGGSTSFGGQDVGSLMIERNFGPGGFAGDLSGNGAGLFGQC</sequence>
<protein>
    <submittedName>
        <fullName evidence="1">Uncharacterized protein</fullName>
    </submittedName>
</protein>
<comment type="caution">
    <text evidence="1">The sequence shown here is derived from an EMBL/GenBank/DDBJ whole genome shotgun (WGS) entry which is preliminary data.</text>
</comment>
<dbReference type="Proteomes" id="UP000828390">
    <property type="component" value="Unassembled WGS sequence"/>
</dbReference>
<accession>A0A9D4NBY0</accession>
<keyword evidence="2" id="KW-1185">Reference proteome</keyword>
<dbReference type="AlphaFoldDB" id="A0A9D4NBY0"/>
<name>A0A9D4NBY0_DREPO</name>
<reference evidence="1" key="2">
    <citation type="submission" date="2020-11" db="EMBL/GenBank/DDBJ databases">
        <authorList>
            <person name="McCartney M.A."/>
            <person name="Auch B."/>
            <person name="Kono T."/>
            <person name="Mallez S."/>
            <person name="Becker A."/>
            <person name="Gohl D.M."/>
            <person name="Silverstein K.A.T."/>
            <person name="Koren S."/>
            <person name="Bechman K.B."/>
            <person name="Herman A."/>
            <person name="Abrahante J.E."/>
            <person name="Garbe J."/>
        </authorList>
    </citation>
    <scope>NUCLEOTIDE SEQUENCE</scope>
    <source>
        <strain evidence="1">Duluth1</strain>
        <tissue evidence="1">Whole animal</tissue>
    </source>
</reference>